<dbReference type="AlphaFoldDB" id="A0A1N7G8P9"/>
<evidence type="ECO:0000256" key="5">
    <source>
        <dbReference type="ARBA" id="ARBA00023136"/>
    </source>
</evidence>
<keyword evidence="3 6" id="KW-0812">Transmembrane</keyword>
<name>A0A1N7G8P9_9EURY</name>
<organism evidence="7 8">
    <name type="scientific">Natronorubrum thiooxidans</name>
    <dbReference type="NCBI Taxonomy" id="308853"/>
    <lineage>
        <taxon>Archaea</taxon>
        <taxon>Methanobacteriati</taxon>
        <taxon>Methanobacteriota</taxon>
        <taxon>Stenosarchaea group</taxon>
        <taxon>Halobacteria</taxon>
        <taxon>Halobacteriales</taxon>
        <taxon>Natrialbaceae</taxon>
        <taxon>Natronorubrum</taxon>
    </lineage>
</organism>
<keyword evidence="8" id="KW-1185">Reference proteome</keyword>
<dbReference type="GO" id="GO:0016020">
    <property type="term" value="C:membrane"/>
    <property type="evidence" value="ECO:0007669"/>
    <property type="project" value="UniProtKB-SubCell"/>
</dbReference>
<evidence type="ECO:0000313" key="8">
    <source>
        <dbReference type="Proteomes" id="UP000185936"/>
    </source>
</evidence>
<comment type="subcellular location">
    <subcellularLocation>
        <location evidence="1">Membrane</location>
        <topology evidence="1">Multi-pass membrane protein</topology>
    </subcellularLocation>
</comment>
<accession>A0A1N7G8P9</accession>
<gene>
    <name evidence="7" type="ORF">SAMN05421752_11099</name>
</gene>
<dbReference type="Pfam" id="PF01594">
    <property type="entry name" value="AI-2E_transport"/>
    <property type="match status" value="1"/>
</dbReference>
<evidence type="ECO:0000313" key="7">
    <source>
        <dbReference type="EMBL" id="SIS08816.1"/>
    </source>
</evidence>
<feature type="transmembrane region" description="Helical" evidence="6">
    <location>
        <begin position="81"/>
        <end position="106"/>
    </location>
</feature>
<reference evidence="8" key="1">
    <citation type="submission" date="2017-01" db="EMBL/GenBank/DDBJ databases">
        <authorList>
            <person name="Varghese N."/>
            <person name="Submissions S."/>
        </authorList>
    </citation>
    <scope>NUCLEOTIDE SEQUENCE [LARGE SCALE GENOMIC DNA]</scope>
    <source>
        <strain evidence="8">type strain: HArc-</strain>
    </source>
</reference>
<dbReference type="PANTHER" id="PTHR21716">
    <property type="entry name" value="TRANSMEMBRANE PROTEIN"/>
    <property type="match status" value="1"/>
</dbReference>
<feature type="transmembrane region" description="Helical" evidence="6">
    <location>
        <begin position="317"/>
        <end position="348"/>
    </location>
</feature>
<sequence length="362" mass="39426">MASGSDTLIEGHVWISFIRHFVERNTVNLSKGYLLALVLLFAYLSWQLVTPFLQFVLGAVLIAFVCYPLQTRLEAYVSPSIAAFALVVLSVVTVIIPFVLVAAVVADEAARLTQDRDPRTVQTDELEAWIEAQTGLEVDLMETVVSSAEQIGTVVFEQTTAWFSVVTHALIGLGVALFLLYYLLKDGDDLLRWLRETTPLPDAVQDDLYGELSDVMWAVLVGHVLIAIIQGVIAGLGLFATDIPNAAFWTFVMVILALIPLIGAFLVWGPAVGYLLLIGDPILAILLAIYSTIVVGLSDDYLRPIVVDRYARLSPAVIIIGVLGGLYAYGIMGLFFGPVLVGGLFATLDVVNDHYDRLGDEP</sequence>
<evidence type="ECO:0000256" key="1">
    <source>
        <dbReference type="ARBA" id="ARBA00004141"/>
    </source>
</evidence>
<feature type="transmembrane region" description="Helical" evidence="6">
    <location>
        <begin position="215"/>
        <end position="240"/>
    </location>
</feature>
<evidence type="ECO:0000256" key="3">
    <source>
        <dbReference type="ARBA" id="ARBA00022692"/>
    </source>
</evidence>
<keyword evidence="5 6" id="KW-0472">Membrane</keyword>
<keyword evidence="4 6" id="KW-1133">Transmembrane helix</keyword>
<comment type="similarity">
    <text evidence="2">Belongs to the autoinducer-2 exporter (AI-2E) (TC 2.A.86) family.</text>
</comment>
<feature type="transmembrane region" description="Helical" evidence="6">
    <location>
        <begin position="161"/>
        <end position="184"/>
    </location>
</feature>
<dbReference type="Proteomes" id="UP000185936">
    <property type="component" value="Unassembled WGS sequence"/>
</dbReference>
<dbReference type="InterPro" id="IPR002549">
    <property type="entry name" value="AI-2E-like"/>
</dbReference>
<evidence type="ECO:0000256" key="6">
    <source>
        <dbReference type="SAM" id="Phobius"/>
    </source>
</evidence>
<dbReference type="PANTHER" id="PTHR21716:SF4">
    <property type="entry name" value="TRANSMEMBRANE PROTEIN 245"/>
    <property type="match status" value="1"/>
</dbReference>
<feature type="transmembrane region" description="Helical" evidence="6">
    <location>
        <begin position="275"/>
        <end position="297"/>
    </location>
</feature>
<protein>
    <submittedName>
        <fullName evidence="7">Predicted PurR-regulated permease PerM</fullName>
    </submittedName>
</protein>
<evidence type="ECO:0000256" key="2">
    <source>
        <dbReference type="ARBA" id="ARBA00009773"/>
    </source>
</evidence>
<dbReference type="STRING" id="308853.SAMN05421752_11099"/>
<feature type="transmembrane region" description="Helical" evidence="6">
    <location>
        <begin position="29"/>
        <end position="46"/>
    </location>
</feature>
<feature type="transmembrane region" description="Helical" evidence="6">
    <location>
        <begin position="246"/>
        <end position="268"/>
    </location>
</feature>
<dbReference type="EMBL" id="FTNR01000010">
    <property type="protein sequence ID" value="SIS08816.1"/>
    <property type="molecule type" value="Genomic_DNA"/>
</dbReference>
<proteinExistence type="inferred from homology"/>
<evidence type="ECO:0000256" key="4">
    <source>
        <dbReference type="ARBA" id="ARBA00022989"/>
    </source>
</evidence>